<dbReference type="Proteomes" id="UP001146120">
    <property type="component" value="Unassembled WGS sequence"/>
</dbReference>
<feature type="transmembrane region" description="Helical" evidence="1">
    <location>
        <begin position="412"/>
        <end position="429"/>
    </location>
</feature>
<comment type="caution">
    <text evidence="2">The sequence shown here is derived from an EMBL/GenBank/DDBJ whole genome shotgun (WGS) entry which is preliminary data.</text>
</comment>
<reference evidence="2" key="1">
    <citation type="submission" date="2022-11" db="EMBL/GenBank/DDBJ databases">
        <authorList>
            <person name="Morgan W.R."/>
            <person name="Tartar A."/>
        </authorList>
    </citation>
    <scope>NUCLEOTIDE SEQUENCE</scope>
    <source>
        <strain evidence="2">ARSEF 373</strain>
    </source>
</reference>
<feature type="transmembrane region" description="Helical" evidence="1">
    <location>
        <begin position="502"/>
        <end position="527"/>
    </location>
</feature>
<keyword evidence="3" id="KW-1185">Reference proteome</keyword>
<organism evidence="2 3">
    <name type="scientific">Lagenidium giganteum</name>
    <dbReference type="NCBI Taxonomy" id="4803"/>
    <lineage>
        <taxon>Eukaryota</taxon>
        <taxon>Sar</taxon>
        <taxon>Stramenopiles</taxon>
        <taxon>Oomycota</taxon>
        <taxon>Peronosporomycetes</taxon>
        <taxon>Pythiales</taxon>
        <taxon>Pythiaceae</taxon>
    </lineage>
</organism>
<feature type="transmembrane region" description="Helical" evidence="1">
    <location>
        <begin position="608"/>
        <end position="628"/>
    </location>
</feature>
<keyword evidence="1" id="KW-0472">Membrane</keyword>
<accession>A0AAV2YY45</accession>
<evidence type="ECO:0000256" key="1">
    <source>
        <dbReference type="SAM" id="Phobius"/>
    </source>
</evidence>
<evidence type="ECO:0000313" key="2">
    <source>
        <dbReference type="EMBL" id="DAZ98703.1"/>
    </source>
</evidence>
<name>A0AAV2YY45_9STRA</name>
<proteinExistence type="predicted"/>
<keyword evidence="1" id="KW-0812">Transmembrane</keyword>
<keyword evidence="1" id="KW-1133">Transmembrane helix</keyword>
<reference evidence="2" key="2">
    <citation type="journal article" date="2023" name="Microbiol Resour">
        <title>Decontamination and Annotation of the Draft Genome Sequence of the Oomycete Lagenidium giganteum ARSEF 373.</title>
        <authorList>
            <person name="Morgan W.R."/>
            <person name="Tartar A."/>
        </authorList>
    </citation>
    <scope>NUCLEOTIDE SEQUENCE</scope>
    <source>
        <strain evidence="2">ARSEF 373</strain>
    </source>
</reference>
<dbReference type="AlphaFoldDB" id="A0AAV2YY45"/>
<dbReference type="EMBL" id="DAKRPA010000099">
    <property type="protein sequence ID" value="DAZ98703.1"/>
    <property type="molecule type" value="Genomic_DNA"/>
</dbReference>
<protein>
    <submittedName>
        <fullName evidence="2">Uncharacterized protein</fullName>
    </submittedName>
</protein>
<evidence type="ECO:0000313" key="3">
    <source>
        <dbReference type="Proteomes" id="UP001146120"/>
    </source>
</evidence>
<sequence length="826" mass="93619">MTPRTVIAVADDSAHSGANAGESRSRNAPCEVEPRHRFVESANLRRRSCASRVFDHHLEFSWSRSLISICTYALMFSDVLRSGLGIPDLSNFGVYGANEFAMYGPWYYQVFAANKTDPPRPTAPVWSYKFSGTSIVWKAFAIHFDLPEYPRCFLSTTPPFPTGWETTNCKPADFFNTAIAFDMIDAMVRSAAKLAASPSRLAREDDSSSPTQLVLRTTNHFYDRLHHYIFPQFFVFPVWRTNQLVHYPYQSLFVDGTNSSSRGGLQRTLRILSPCRKTHRQSVRPFFCDDVYINYRRACLATDRACRDIGVIWVHTMRRLMERQLQFPHAIVDLTFLTGQEDFQASHGGVGYMARRKLDITTVIRARNCTSSTHDNCTTIFLEDYRYEGAVFSTSIVEWYDIVAALRMFAQVYFYVRVALLFWSCYATRRAEMRYADAKLLEVLRAAIRVFVRIPTPSLLYGSPIPVVCYALAHLIDAPLTYEVIAQHFSVPLGKYKFDAKVFFVFTAVQMRNIWCLVLFLHILLYLSTRRSDWLPVDGIAGIPKFSLGLVASITVLTQLRQLSFRDTNILTSARMVDGSHGGQRLGRYTSDHSSNGNMLLEGVLLDVKFFSCIIAVIVVFVSFIRSYRTRRATTDTMVDVLVARTPAPFSAGALWPTAAMSHSEAIEGTITAKQAGIGINLTICLVDEVKVVCDSPDWKGTTHRNLEDVDGRCITLAEWPENRHARTAFLHYQMKHIHERRLDVNALVMLVNLICMSDPWTFLQLRFGVGQIVHYFHCKSTGCVFMLPDSAMVSFSKLGIPCEDIVCLGSVNCKQLRWADLIQIG</sequence>
<gene>
    <name evidence="2" type="ORF">N0F65_006735</name>
</gene>